<evidence type="ECO:0000256" key="2">
    <source>
        <dbReference type="ARBA" id="ARBA00006485"/>
    </source>
</evidence>
<dbReference type="EMBL" id="LN609529">
    <property type="protein sequence ID" value="CEF67391.1"/>
    <property type="molecule type" value="Genomic_DNA"/>
</dbReference>
<dbReference type="FunFam" id="3.30.200.20:FF:000375">
    <property type="entry name" value="Cell division related protein kinase 2"/>
    <property type="match status" value="1"/>
</dbReference>
<dbReference type="GO" id="GO:0004693">
    <property type="term" value="F:cyclin-dependent protein serine/threonine kinase activity"/>
    <property type="evidence" value="ECO:0007669"/>
    <property type="project" value="UniProtKB-EC"/>
</dbReference>
<comment type="catalytic activity">
    <reaction evidence="14">
        <text>L-seryl-[protein] + ATP = O-phospho-L-seryl-[protein] + ADP + H(+)</text>
        <dbReference type="Rhea" id="RHEA:17989"/>
        <dbReference type="Rhea" id="RHEA-COMP:9863"/>
        <dbReference type="Rhea" id="RHEA-COMP:11604"/>
        <dbReference type="ChEBI" id="CHEBI:15378"/>
        <dbReference type="ChEBI" id="CHEBI:29999"/>
        <dbReference type="ChEBI" id="CHEBI:30616"/>
        <dbReference type="ChEBI" id="CHEBI:83421"/>
        <dbReference type="ChEBI" id="CHEBI:456216"/>
        <dbReference type="EC" id="2.7.11.22"/>
    </reaction>
</comment>
<evidence type="ECO:0000256" key="17">
    <source>
        <dbReference type="RuleBase" id="RU000304"/>
    </source>
</evidence>
<dbReference type="GO" id="GO:0051301">
    <property type="term" value="P:cell division"/>
    <property type="evidence" value="ECO:0007669"/>
    <property type="project" value="UniProtKB-KW"/>
</dbReference>
<dbReference type="SMART" id="SM00220">
    <property type="entry name" value="S_TKc"/>
    <property type="match status" value="1"/>
</dbReference>
<evidence type="ECO:0000259" key="18">
    <source>
        <dbReference type="PROSITE" id="PS50011"/>
    </source>
</evidence>
<proteinExistence type="inferred from homology"/>
<dbReference type="GO" id="GO:0008353">
    <property type="term" value="F:RNA polymerase II CTD heptapeptide repeat kinase activity"/>
    <property type="evidence" value="ECO:0007669"/>
    <property type="project" value="UniProtKB-EC"/>
</dbReference>
<evidence type="ECO:0000313" key="21">
    <source>
        <dbReference type="WBParaSite" id="SRAE_2000205500.1"/>
    </source>
</evidence>
<evidence type="ECO:0000256" key="13">
    <source>
        <dbReference type="ARBA" id="ARBA00047811"/>
    </source>
</evidence>
<comment type="catalytic activity">
    <reaction evidence="15">
        <text>[DNA-directed RNA polymerase] + ATP = phospho-[DNA-directed RNA polymerase] + ADP + H(+)</text>
        <dbReference type="Rhea" id="RHEA:10216"/>
        <dbReference type="Rhea" id="RHEA-COMP:11321"/>
        <dbReference type="Rhea" id="RHEA-COMP:11322"/>
        <dbReference type="ChEBI" id="CHEBI:15378"/>
        <dbReference type="ChEBI" id="CHEBI:30616"/>
        <dbReference type="ChEBI" id="CHEBI:43176"/>
        <dbReference type="ChEBI" id="CHEBI:68546"/>
        <dbReference type="ChEBI" id="CHEBI:456216"/>
        <dbReference type="EC" id="2.7.11.23"/>
    </reaction>
</comment>
<evidence type="ECO:0000256" key="9">
    <source>
        <dbReference type="ARBA" id="ARBA00022777"/>
    </source>
</evidence>
<dbReference type="OrthoDB" id="1732493at2759"/>
<dbReference type="Proteomes" id="UP000035682">
    <property type="component" value="Unplaced"/>
</dbReference>
<accession>A0A090LC66</accession>
<dbReference type="GO" id="GO:0090068">
    <property type="term" value="P:positive regulation of cell cycle process"/>
    <property type="evidence" value="ECO:0007669"/>
    <property type="project" value="UniProtKB-ARBA"/>
</dbReference>
<evidence type="ECO:0000256" key="10">
    <source>
        <dbReference type="ARBA" id="ARBA00022840"/>
    </source>
</evidence>
<dbReference type="PROSITE" id="PS50011">
    <property type="entry name" value="PROTEIN_KINASE_DOM"/>
    <property type="match status" value="1"/>
</dbReference>
<dbReference type="AlphaFoldDB" id="A0A090LC66"/>
<dbReference type="InterPro" id="IPR050108">
    <property type="entry name" value="CDK"/>
</dbReference>
<keyword evidence="5" id="KW-0132">Cell division</keyword>
<evidence type="ECO:0000313" key="22">
    <source>
        <dbReference type="WormBase" id="SRAE_2000205500"/>
    </source>
</evidence>
<evidence type="ECO:0000256" key="1">
    <source>
        <dbReference type="ARBA" id="ARBA00004123"/>
    </source>
</evidence>
<keyword evidence="4" id="KW-0597">Phosphoprotein</keyword>
<dbReference type="InterPro" id="IPR008271">
    <property type="entry name" value="Ser/Thr_kinase_AS"/>
</dbReference>
<keyword evidence="11" id="KW-0539">Nucleus</keyword>
<evidence type="ECO:0000256" key="15">
    <source>
        <dbReference type="ARBA" id="ARBA00049280"/>
    </source>
</evidence>
<evidence type="ECO:0000256" key="8">
    <source>
        <dbReference type="ARBA" id="ARBA00022776"/>
    </source>
</evidence>
<evidence type="ECO:0000256" key="16">
    <source>
        <dbReference type="PROSITE-ProRule" id="PRU10141"/>
    </source>
</evidence>
<dbReference type="InterPro" id="IPR011009">
    <property type="entry name" value="Kinase-like_dom_sf"/>
</dbReference>
<keyword evidence="8" id="KW-0498">Mitosis</keyword>
<dbReference type="GO" id="GO:0005634">
    <property type="term" value="C:nucleus"/>
    <property type="evidence" value="ECO:0007669"/>
    <property type="project" value="UniProtKB-SubCell"/>
</dbReference>
<evidence type="ECO:0000256" key="4">
    <source>
        <dbReference type="ARBA" id="ARBA00022553"/>
    </source>
</evidence>
<evidence type="ECO:0000313" key="20">
    <source>
        <dbReference type="Proteomes" id="UP000035682"/>
    </source>
</evidence>
<comment type="similarity">
    <text evidence="2">Belongs to the protein kinase superfamily. CMGC Ser/Thr protein kinase family. CDC2/CDKX subfamily.</text>
</comment>
<comment type="subcellular location">
    <subcellularLocation>
        <location evidence="1">Nucleus</location>
    </subcellularLocation>
</comment>
<dbReference type="InterPro" id="IPR000719">
    <property type="entry name" value="Prot_kinase_dom"/>
</dbReference>
<comment type="catalytic activity">
    <reaction evidence="13">
        <text>L-threonyl-[protein] + ATP = O-phospho-L-threonyl-[protein] + ADP + H(+)</text>
        <dbReference type="Rhea" id="RHEA:46608"/>
        <dbReference type="Rhea" id="RHEA-COMP:11060"/>
        <dbReference type="Rhea" id="RHEA-COMP:11605"/>
        <dbReference type="ChEBI" id="CHEBI:15378"/>
        <dbReference type="ChEBI" id="CHEBI:30013"/>
        <dbReference type="ChEBI" id="CHEBI:30616"/>
        <dbReference type="ChEBI" id="CHEBI:61977"/>
        <dbReference type="ChEBI" id="CHEBI:456216"/>
        <dbReference type="EC" id="2.7.11.22"/>
    </reaction>
</comment>
<dbReference type="Gene3D" id="3.30.200.20">
    <property type="entry name" value="Phosphorylase Kinase, domain 1"/>
    <property type="match status" value="1"/>
</dbReference>
<evidence type="ECO:0000256" key="12">
    <source>
        <dbReference type="ARBA" id="ARBA00023306"/>
    </source>
</evidence>
<gene>
    <name evidence="19 21 22" type="ORF">SRAE_2000205500</name>
</gene>
<dbReference type="InterPro" id="IPR017441">
    <property type="entry name" value="Protein_kinase_ATP_BS"/>
</dbReference>
<dbReference type="Gene3D" id="1.10.510.10">
    <property type="entry name" value="Transferase(Phosphotransferase) domain 1"/>
    <property type="match status" value="1"/>
</dbReference>
<dbReference type="RefSeq" id="XP_024506591.1">
    <property type="nucleotide sequence ID" value="XM_024653079.1"/>
</dbReference>
<evidence type="ECO:0000256" key="6">
    <source>
        <dbReference type="ARBA" id="ARBA00022679"/>
    </source>
</evidence>
<organism evidence="19">
    <name type="scientific">Strongyloides ratti</name>
    <name type="common">Parasitic roundworm</name>
    <dbReference type="NCBI Taxonomy" id="34506"/>
    <lineage>
        <taxon>Eukaryota</taxon>
        <taxon>Metazoa</taxon>
        <taxon>Ecdysozoa</taxon>
        <taxon>Nematoda</taxon>
        <taxon>Chromadorea</taxon>
        <taxon>Rhabditida</taxon>
        <taxon>Tylenchina</taxon>
        <taxon>Panagrolaimomorpha</taxon>
        <taxon>Strongyloidoidea</taxon>
        <taxon>Strongyloididae</taxon>
        <taxon>Strongyloides</taxon>
    </lineage>
</organism>
<name>A0A090LC66_STRRB</name>
<protein>
    <submittedName>
        <fullName evidence="19 21">Cyclin-dependent kinase 1</fullName>
    </submittedName>
</protein>
<dbReference type="Pfam" id="PF00069">
    <property type="entry name" value="Pkinase"/>
    <property type="match status" value="1"/>
</dbReference>
<evidence type="ECO:0000256" key="14">
    <source>
        <dbReference type="ARBA" id="ARBA00048367"/>
    </source>
</evidence>
<dbReference type="PROSITE" id="PS00107">
    <property type="entry name" value="PROTEIN_KINASE_ATP"/>
    <property type="match status" value="1"/>
</dbReference>
<evidence type="ECO:0000256" key="7">
    <source>
        <dbReference type="ARBA" id="ARBA00022741"/>
    </source>
</evidence>
<reference evidence="21" key="2">
    <citation type="submission" date="2020-12" db="UniProtKB">
        <authorList>
            <consortium name="WormBaseParasite"/>
        </authorList>
    </citation>
    <scope>IDENTIFICATION</scope>
</reference>
<reference evidence="19 20" key="1">
    <citation type="submission" date="2014-09" db="EMBL/GenBank/DDBJ databases">
        <authorList>
            <person name="Martin A.A."/>
        </authorList>
    </citation>
    <scope>NUCLEOTIDE SEQUENCE</scope>
    <source>
        <strain evidence="20">ED321</strain>
        <strain evidence="19">ED321 Heterogonic</strain>
    </source>
</reference>
<evidence type="ECO:0000256" key="3">
    <source>
        <dbReference type="ARBA" id="ARBA00022527"/>
    </source>
</evidence>
<dbReference type="OMA" id="THEQFRM"/>
<dbReference type="PANTHER" id="PTHR24056:SF334">
    <property type="entry name" value="CYCLIN-DEPENDENT KINASE 1"/>
    <property type="match status" value="1"/>
</dbReference>
<dbReference type="WormBase" id="SRAE_2000205500">
    <property type="protein sequence ID" value="SRP02731"/>
    <property type="gene ID" value="WBGene00262262"/>
</dbReference>
<feature type="domain" description="Protein kinase" evidence="18">
    <location>
        <begin position="14"/>
        <end position="298"/>
    </location>
</feature>
<keyword evidence="10 16" id="KW-0067">ATP-binding</keyword>
<dbReference type="GeneID" id="36379756"/>
<dbReference type="STRING" id="34506.A0A090LC66"/>
<feature type="binding site" evidence="16">
    <location>
        <position position="43"/>
    </location>
    <ligand>
        <name>ATP</name>
        <dbReference type="ChEBI" id="CHEBI:30616"/>
    </ligand>
</feature>
<dbReference type="FunFam" id="1.10.510.10:FF:000706">
    <property type="entry name" value="Cyclin-dependent kinase 1"/>
    <property type="match status" value="1"/>
</dbReference>
<dbReference type="PROSITE" id="PS00108">
    <property type="entry name" value="PROTEIN_KINASE_ST"/>
    <property type="match status" value="1"/>
</dbReference>
<keyword evidence="9 19" id="KW-0418">Kinase</keyword>
<dbReference type="GO" id="GO:0005524">
    <property type="term" value="F:ATP binding"/>
    <property type="evidence" value="ECO:0007669"/>
    <property type="project" value="UniProtKB-UniRule"/>
</dbReference>
<evidence type="ECO:0000313" key="19">
    <source>
        <dbReference type="EMBL" id="CEF67391.1"/>
    </source>
</evidence>
<keyword evidence="20" id="KW-1185">Reference proteome</keyword>
<sequence length="319" mass="36645">MNISKGVKNTLDDFVKLEKIGEGTYGVVYKSRHTISGRIVALKKIKMESNEEGVPSSAIREIATLRDVKHPNIVSLEGFILKPKKLYLIFEFLSSDLRKYLYQIPKGQTMDPDIVMSFLYQICQAMCFCHQRRILHRDLKPENLLVSSDGCIKLADFGLTRTVGVFMTTYTHEIATLWYRPPEILLGIDKYSTAVDIWSIACIFGEMASSITLFEGDCEIGQLYEIFRILGTPNQEIWPDVVNLPDYKTTFPKWRGNNIKEKLGKYLRSEGIELIRQMLIYDPSRRINAKTILKHDYFKHLDKTKLPCGGYNGDILIEN</sequence>
<dbReference type="eggNOG" id="KOG0594">
    <property type="taxonomic scope" value="Eukaryota"/>
</dbReference>
<dbReference type="SUPFAM" id="SSF56112">
    <property type="entry name" value="Protein kinase-like (PK-like)"/>
    <property type="match status" value="1"/>
</dbReference>
<keyword evidence="6" id="KW-0808">Transferase</keyword>
<keyword evidence="7 16" id="KW-0547">Nucleotide-binding</keyword>
<dbReference type="GO" id="GO:0051446">
    <property type="term" value="P:positive regulation of meiotic cell cycle"/>
    <property type="evidence" value="ECO:0007669"/>
    <property type="project" value="UniProtKB-ARBA"/>
</dbReference>
<dbReference type="WBParaSite" id="SRAE_2000205500.1">
    <property type="protein sequence ID" value="SRAE_2000205500.1"/>
    <property type="gene ID" value="WBGene00262262"/>
</dbReference>
<evidence type="ECO:0000256" key="5">
    <source>
        <dbReference type="ARBA" id="ARBA00022618"/>
    </source>
</evidence>
<dbReference type="GO" id="GO:0007095">
    <property type="term" value="P:mitotic G2 DNA damage checkpoint signaling"/>
    <property type="evidence" value="ECO:0007669"/>
    <property type="project" value="TreeGrafter"/>
</dbReference>
<dbReference type="CTD" id="36379756"/>
<dbReference type="GO" id="GO:0000086">
    <property type="term" value="P:G2/M transition of mitotic cell cycle"/>
    <property type="evidence" value="ECO:0007669"/>
    <property type="project" value="TreeGrafter"/>
</dbReference>
<evidence type="ECO:0000256" key="11">
    <source>
        <dbReference type="ARBA" id="ARBA00023242"/>
    </source>
</evidence>
<keyword evidence="12" id="KW-0131">Cell cycle</keyword>
<keyword evidence="3 17" id="KW-0723">Serine/threonine-protein kinase</keyword>
<dbReference type="PANTHER" id="PTHR24056">
    <property type="entry name" value="CELL DIVISION PROTEIN KINASE"/>
    <property type="match status" value="1"/>
</dbReference>